<proteinExistence type="inferred from homology"/>
<dbReference type="GO" id="GO:0005886">
    <property type="term" value="C:plasma membrane"/>
    <property type="evidence" value="ECO:0007669"/>
    <property type="project" value="UniProtKB-SubCell"/>
</dbReference>
<feature type="transmembrane region" description="Helical" evidence="8">
    <location>
        <begin position="314"/>
        <end position="336"/>
    </location>
</feature>
<keyword evidence="4" id="KW-1003">Cell membrane</keyword>
<feature type="transmembrane region" description="Helical" evidence="8">
    <location>
        <begin position="16"/>
        <end position="36"/>
    </location>
</feature>
<feature type="transmembrane region" description="Helical" evidence="8">
    <location>
        <begin position="72"/>
        <end position="93"/>
    </location>
</feature>
<feature type="transmembrane region" description="Helical" evidence="8">
    <location>
        <begin position="43"/>
        <end position="66"/>
    </location>
</feature>
<dbReference type="EMBL" id="CP003236">
    <property type="protein sequence ID" value="AFK51918.1"/>
    <property type="molecule type" value="Genomic_DNA"/>
</dbReference>
<keyword evidence="6 8" id="KW-1133">Transmembrane helix</keyword>
<evidence type="ECO:0000256" key="8">
    <source>
        <dbReference type="SAM" id="Phobius"/>
    </source>
</evidence>
<keyword evidence="5 8" id="KW-0812">Transmembrane</keyword>
<evidence type="ECO:0000313" key="9">
    <source>
        <dbReference type="EMBL" id="AFK51918.1"/>
    </source>
</evidence>
<feature type="transmembrane region" description="Helical" evidence="8">
    <location>
        <begin position="357"/>
        <end position="378"/>
    </location>
</feature>
<keyword evidence="7 8" id="KW-0472">Membrane</keyword>
<evidence type="ECO:0000256" key="2">
    <source>
        <dbReference type="ARBA" id="ARBA00010100"/>
    </source>
</evidence>
<keyword evidence="10" id="KW-1185">Reference proteome</keyword>
<organism evidence="9 10">
    <name type="scientific">Tistrella mobilis (strain KA081020-065)</name>
    <dbReference type="NCBI Taxonomy" id="1110502"/>
    <lineage>
        <taxon>Bacteria</taxon>
        <taxon>Pseudomonadati</taxon>
        <taxon>Pseudomonadota</taxon>
        <taxon>Alphaproteobacteria</taxon>
        <taxon>Geminicoccales</taxon>
        <taxon>Geminicoccaceae</taxon>
        <taxon>Tistrella</taxon>
    </lineage>
</organism>
<comment type="similarity">
    <text evidence="2">Belongs to the lactate permease family.</text>
</comment>
<dbReference type="eggNOG" id="COG1620">
    <property type="taxonomic scope" value="Bacteria"/>
</dbReference>
<feature type="transmembrane region" description="Helical" evidence="8">
    <location>
        <begin position="434"/>
        <end position="457"/>
    </location>
</feature>
<dbReference type="Proteomes" id="UP000005258">
    <property type="component" value="Chromosome"/>
</dbReference>
<dbReference type="KEGG" id="tmo:TMO_0079"/>
<evidence type="ECO:0000256" key="7">
    <source>
        <dbReference type="ARBA" id="ARBA00023136"/>
    </source>
</evidence>
<accession>I3TGN0</accession>
<dbReference type="AlphaFoldDB" id="I3TGN0"/>
<evidence type="ECO:0000256" key="4">
    <source>
        <dbReference type="ARBA" id="ARBA00022475"/>
    </source>
</evidence>
<feature type="transmembrane region" description="Helical" evidence="8">
    <location>
        <begin position="275"/>
        <end position="294"/>
    </location>
</feature>
<protein>
    <submittedName>
        <fullName evidence="9">L-lactate permease</fullName>
    </submittedName>
</protein>
<evidence type="ECO:0000256" key="6">
    <source>
        <dbReference type="ARBA" id="ARBA00022989"/>
    </source>
</evidence>
<feature type="transmembrane region" description="Helical" evidence="8">
    <location>
        <begin position="153"/>
        <end position="180"/>
    </location>
</feature>
<evidence type="ECO:0000313" key="10">
    <source>
        <dbReference type="Proteomes" id="UP000005258"/>
    </source>
</evidence>
<dbReference type="GO" id="GO:0015129">
    <property type="term" value="F:lactate transmembrane transporter activity"/>
    <property type="evidence" value="ECO:0007669"/>
    <property type="project" value="InterPro"/>
</dbReference>
<reference evidence="9 10" key="1">
    <citation type="journal article" date="2012" name="J. Am. Chem. Soc.">
        <title>Bacterial biosynthesis and maturation of the didemnin anti-cancer agents.</title>
        <authorList>
            <person name="Xu Y."/>
            <person name="Kersten R.D."/>
            <person name="Nam S.J."/>
            <person name="Lu L."/>
            <person name="Al-Suwailem A.M."/>
            <person name="Zheng H."/>
            <person name="Fenical W."/>
            <person name="Dorrestein P.C."/>
            <person name="Moore B.S."/>
            <person name="Qian P.Y."/>
        </authorList>
    </citation>
    <scope>NUCLEOTIDE SEQUENCE [LARGE SCALE GENOMIC DNA]</scope>
    <source>
        <strain evidence="9 10">KA081020-065</strain>
    </source>
</reference>
<keyword evidence="3" id="KW-0813">Transport</keyword>
<dbReference type="PANTHER" id="PTHR30003:SF0">
    <property type="entry name" value="GLYCOLATE PERMEASE GLCA-RELATED"/>
    <property type="match status" value="1"/>
</dbReference>
<sequence>MRGPAPFATGTLMSPSVPALLLAPLPVLLAMALLALRRSSLEAGLAGAGVAVLIALGSGVDVASLIDAGLRAGWIAWTAVSVILAGLVFDAVASPAAALGGERTVAADPARYRRIFTACMLIGPFAESATGFGVGAVVTAALLRLEGLPPIRIAVLSLLSQLLVPWGALAIGTQVTAALLDHDPHLLGAATALLSAPVYAGALILLRLQTAASGIRPRGRDRLADPLLIALTILLLAGANLLIGPETAALAALGLPIAVDLLLRRRQSGGQDATITALTPYLVLTLVLLATRLIDPLAGLLRGPMIRPFADLPGWAPLHHPSLWLLATGFGVALHARRKGIIGAARTGLLRSLRPAAATFAFVLLAGLWAAGGAPALLAEAWAGATGAAAPAIVPPLAGIAGFLTGSNVAVAAMIAPLIGALPGLDAATTTGPLPLGITAALLAAGGIATMISPMRLAMAAALAGAYPADEAAIRRAATPLPVAIALLLAAAAAAAGFAAAA</sequence>
<evidence type="ECO:0000256" key="5">
    <source>
        <dbReference type="ARBA" id="ARBA00022692"/>
    </source>
</evidence>
<dbReference type="GO" id="GO:0015295">
    <property type="term" value="F:solute:proton symporter activity"/>
    <property type="evidence" value="ECO:0007669"/>
    <property type="project" value="TreeGrafter"/>
</dbReference>
<comment type="subcellular location">
    <subcellularLocation>
        <location evidence="1">Cell membrane</location>
        <topology evidence="1">Multi-pass membrane protein</topology>
    </subcellularLocation>
</comment>
<feature type="transmembrane region" description="Helical" evidence="8">
    <location>
        <begin position="477"/>
        <end position="501"/>
    </location>
</feature>
<feature type="transmembrane region" description="Helical" evidence="8">
    <location>
        <begin position="398"/>
        <end position="422"/>
    </location>
</feature>
<gene>
    <name evidence="9" type="ordered locus">TMO_0079</name>
</gene>
<feature type="transmembrane region" description="Helical" evidence="8">
    <location>
        <begin position="226"/>
        <end position="242"/>
    </location>
</feature>
<evidence type="ECO:0000256" key="3">
    <source>
        <dbReference type="ARBA" id="ARBA00022448"/>
    </source>
</evidence>
<dbReference type="PANTHER" id="PTHR30003">
    <property type="entry name" value="L-LACTATE PERMEASE"/>
    <property type="match status" value="1"/>
</dbReference>
<feature type="transmembrane region" description="Helical" evidence="8">
    <location>
        <begin position="186"/>
        <end position="206"/>
    </location>
</feature>
<evidence type="ECO:0000256" key="1">
    <source>
        <dbReference type="ARBA" id="ARBA00004651"/>
    </source>
</evidence>
<name>I3TGN0_TISMK</name>
<dbReference type="STRING" id="1110502.TMO_0079"/>
<dbReference type="HOGENOM" id="CLU_544754_0_0_5"/>
<dbReference type="InterPro" id="IPR003804">
    <property type="entry name" value="Lactate_perm"/>
</dbReference>